<evidence type="ECO:0000256" key="5">
    <source>
        <dbReference type="SAM" id="MobiDB-lite"/>
    </source>
</evidence>
<dbReference type="InterPro" id="IPR025756">
    <property type="entry name" value="Myb_CC_LHEQLE"/>
</dbReference>
<keyword evidence="8" id="KW-1185">Reference proteome</keyword>
<dbReference type="Gramene" id="OB02G43730.1">
    <property type="protein sequence ID" value="OB02G43730.1"/>
    <property type="gene ID" value="OB02G43730"/>
</dbReference>
<dbReference type="GO" id="GO:0003700">
    <property type="term" value="F:DNA-binding transcription factor activity"/>
    <property type="evidence" value="ECO:0007669"/>
    <property type="project" value="InterPro"/>
</dbReference>
<dbReference type="InterPro" id="IPR017930">
    <property type="entry name" value="Myb_dom"/>
</dbReference>
<dbReference type="Gene3D" id="1.10.10.60">
    <property type="entry name" value="Homeodomain-like"/>
    <property type="match status" value="1"/>
</dbReference>
<accession>J3LIA6</accession>
<evidence type="ECO:0000256" key="2">
    <source>
        <dbReference type="ARBA" id="ARBA00023125"/>
    </source>
</evidence>
<dbReference type="Pfam" id="PF00249">
    <property type="entry name" value="Myb_DNA-binding"/>
    <property type="match status" value="1"/>
</dbReference>
<keyword evidence="2" id="KW-0238">DNA-binding</keyword>
<organism evidence="7">
    <name type="scientific">Oryza brachyantha</name>
    <name type="common">malo sina</name>
    <dbReference type="NCBI Taxonomy" id="4533"/>
    <lineage>
        <taxon>Eukaryota</taxon>
        <taxon>Viridiplantae</taxon>
        <taxon>Streptophyta</taxon>
        <taxon>Embryophyta</taxon>
        <taxon>Tracheophyta</taxon>
        <taxon>Spermatophyta</taxon>
        <taxon>Magnoliopsida</taxon>
        <taxon>Liliopsida</taxon>
        <taxon>Poales</taxon>
        <taxon>Poaceae</taxon>
        <taxon>BOP clade</taxon>
        <taxon>Oryzoideae</taxon>
        <taxon>Oryzeae</taxon>
        <taxon>Oryzinae</taxon>
        <taxon>Oryza</taxon>
    </lineage>
</organism>
<dbReference type="Pfam" id="PF14379">
    <property type="entry name" value="Myb_CC_LHEQLE"/>
    <property type="match status" value="1"/>
</dbReference>
<dbReference type="InterPro" id="IPR001005">
    <property type="entry name" value="SANT/Myb"/>
</dbReference>
<dbReference type="FunFam" id="1.10.10.60:FF:000002">
    <property type="entry name" value="Myb family transcription factor"/>
    <property type="match status" value="1"/>
</dbReference>
<dbReference type="OMA" id="PERINWN"/>
<keyword evidence="4" id="KW-0539">Nucleus</keyword>
<keyword evidence="3" id="KW-0804">Transcription</keyword>
<evidence type="ECO:0000256" key="1">
    <source>
        <dbReference type="ARBA" id="ARBA00023015"/>
    </source>
</evidence>
<name>J3LIA6_ORYBR</name>
<dbReference type="STRING" id="4533.J3LIA6"/>
<dbReference type="GO" id="GO:0003677">
    <property type="term" value="F:DNA binding"/>
    <property type="evidence" value="ECO:0007669"/>
    <property type="project" value="UniProtKB-KW"/>
</dbReference>
<feature type="domain" description="HTH myb-type" evidence="6">
    <location>
        <begin position="235"/>
        <end position="295"/>
    </location>
</feature>
<evidence type="ECO:0000259" key="6">
    <source>
        <dbReference type="PROSITE" id="PS51294"/>
    </source>
</evidence>
<dbReference type="PANTHER" id="PTHR31499">
    <property type="entry name" value="MYB FAMILY TRANSCRIPTION FACTOR PHL11"/>
    <property type="match status" value="1"/>
</dbReference>
<dbReference type="SUPFAM" id="SSF46689">
    <property type="entry name" value="Homeodomain-like"/>
    <property type="match status" value="1"/>
</dbReference>
<dbReference type="PANTHER" id="PTHR31499:SF80">
    <property type="entry name" value="HTH MYB-TYPE DOMAIN-CONTAINING PROTEIN"/>
    <property type="match status" value="1"/>
</dbReference>
<reference evidence="7" key="1">
    <citation type="submission" date="2013-04" db="UniProtKB">
        <authorList>
            <consortium name="EnsemblPlants"/>
        </authorList>
    </citation>
    <scope>IDENTIFICATION</scope>
</reference>
<protein>
    <recommendedName>
        <fullName evidence="6">HTH myb-type domain-containing protein</fullName>
    </recommendedName>
</protein>
<dbReference type="OrthoDB" id="1930482at2759"/>
<evidence type="ECO:0000313" key="7">
    <source>
        <dbReference type="EnsemblPlants" id="OB02G43730.1"/>
    </source>
</evidence>
<evidence type="ECO:0000256" key="4">
    <source>
        <dbReference type="ARBA" id="ARBA00023242"/>
    </source>
</evidence>
<feature type="compositionally biased region" description="Basic and acidic residues" evidence="5">
    <location>
        <begin position="404"/>
        <end position="418"/>
    </location>
</feature>
<keyword evidence="1" id="KW-0805">Transcription regulation</keyword>
<dbReference type="InterPro" id="IPR046955">
    <property type="entry name" value="PHR1-like"/>
</dbReference>
<sequence length="418" mass="46348">MDQIRNGKVPRYLSSSITVVPALSEVAFPNFSDYRPAYTEREQCGSSMNSFGTSSSQPMCMLASNFTSDIYINNSESPVGKLSSESYAIDTSCCDSSLLPTQSSYKGNPNSLRMLYPKVSEQNSWSQEPLPGVFVCPTSVDCLNQQDATIFDQQMQDSIARSPNTNLGKQIEWFSSGTSWQYMENSDSARSVLKAVDATSTAPSNYLHCHTPRNASNLPNSNELCSGNLTSSNITPNKPRMRWTPELHERFVDAVNKLGGSEKATPKAIQKVMKVEGLTIYHVKSHLQKYRTVHHRPELSDGESAKRNGQADEVSSQPMKGMETCEELRAQIGLQKQLHEQLEIQRKLQMQVEEHSKYLAMVIAKQSESLKQLGALPRSLGAPSTQVLDNKETCEGQTGDTDSAEQKSEEHDLEISAK</sequence>
<feature type="compositionally biased region" description="Basic and acidic residues" evidence="5">
    <location>
        <begin position="295"/>
        <end position="310"/>
    </location>
</feature>
<dbReference type="eggNOG" id="ENOG502R84D">
    <property type="taxonomic scope" value="Eukaryota"/>
</dbReference>
<proteinExistence type="predicted"/>
<dbReference type="NCBIfam" id="TIGR01557">
    <property type="entry name" value="myb_SHAQKYF"/>
    <property type="match status" value="1"/>
</dbReference>
<dbReference type="PROSITE" id="PS51294">
    <property type="entry name" value="HTH_MYB"/>
    <property type="match status" value="1"/>
</dbReference>
<dbReference type="Proteomes" id="UP000006038">
    <property type="component" value="Unassembled WGS sequence"/>
</dbReference>
<evidence type="ECO:0000313" key="8">
    <source>
        <dbReference type="Proteomes" id="UP000006038"/>
    </source>
</evidence>
<dbReference type="EnsemblPlants" id="OB02G43730.1">
    <property type="protein sequence ID" value="OB02G43730.1"/>
    <property type="gene ID" value="OB02G43730"/>
</dbReference>
<dbReference type="HOGENOM" id="CLU_044541_3_0_1"/>
<evidence type="ECO:0000256" key="3">
    <source>
        <dbReference type="ARBA" id="ARBA00023163"/>
    </source>
</evidence>
<dbReference type="InterPro" id="IPR006447">
    <property type="entry name" value="Myb_dom_plants"/>
</dbReference>
<dbReference type="InterPro" id="IPR009057">
    <property type="entry name" value="Homeodomain-like_sf"/>
</dbReference>
<feature type="region of interest" description="Disordered" evidence="5">
    <location>
        <begin position="292"/>
        <end position="320"/>
    </location>
</feature>
<dbReference type="AlphaFoldDB" id="J3LIA6"/>
<feature type="region of interest" description="Disordered" evidence="5">
    <location>
        <begin position="375"/>
        <end position="418"/>
    </location>
</feature>